<dbReference type="InterPro" id="IPR002509">
    <property type="entry name" value="NODB_dom"/>
</dbReference>
<dbReference type="PANTHER" id="PTHR34216:SF7">
    <property type="entry name" value="POLY-BETA-1,6-N-ACETYL-D-GLUCOSAMINE N-DEACETYLASE"/>
    <property type="match status" value="1"/>
</dbReference>
<dbReference type="Pfam" id="PF01522">
    <property type="entry name" value="Polysacc_deac_1"/>
    <property type="match status" value="1"/>
</dbReference>
<evidence type="ECO:0000256" key="5">
    <source>
        <dbReference type="ARBA" id="ARBA00032976"/>
    </source>
</evidence>
<keyword evidence="4" id="KW-0732">Signal</keyword>
<feature type="domain" description="NodB homology" evidence="6">
    <location>
        <begin position="101"/>
        <end position="351"/>
    </location>
</feature>
<dbReference type="Proteomes" id="UP001597173">
    <property type="component" value="Unassembled WGS sequence"/>
</dbReference>
<gene>
    <name evidence="7" type="ORF">ACFQ33_05970</name>
</gene>
<reference evidence="8" key="1">
    <citation type="journal article" date="2019" name="Int. J. Syst. Evol. Microbiol.">
        <title>The Global Catalogue of Microorganisms (GCM) 10K type strain sequencing project: providing services to taxonomists for standard genome sequencing and annotation.</title>
        <authorList>
            <consortium name="The Broad Institute Genomics Platform"/>
            <consortium name="The Broad Institute Genome Sequencing Center for Infectious Disease"/>
            <person name="Wu L."/>
            <person name="Ma J."/>
        </authorList>
    </citation>
    <scope>NUCLEOTIDE SEQUENCE [LARGE SCALE GENOMIC DNA]</scope>
    <source>
        <strain evidence="8">CCUG 55609</strain>
    </source>
</reference>
<dbReference type="RefSeq" id="WP_374835206.1">
    <property type="nucleotide sequence ID" value="NZ_JBHEEW010000001.1"/>
</dbReference>
<evidence type="ECO:0000256" key="4">
    <source>
        <dbReference type="ARBA" id="ARBA00022729"/>
    </source>
</evidence>
<dbReference type="SUPFAM" id="SSF88713">
    <property type="entry name" value="Glycoside hydrolase/deacetylase"/>
    <property type="match status" value="1"/>
</dbReference>
<name>A0ABW3YSZ4_MYCRA</name>
<dbReference type="EMBL" id="JBHTNF010000002">
    <property type="protein sequence ID" value="MFD1327439.1"/>
    <property type="molecule type" value="Genomic_DNA"/>
</dbReference>
<evidence type="ECO:0000313" key="8">
    <source>
        <dbReference type="Proteomes" id="UP001597173"/>
    </source>
</evidence>
<organism evidence="7 8">
    <name type="scientific">Mycoplana ramosa</name>
    <name type="common">Mycoplana bullata</name>
    <dbReference type="NCBI Taxonomy" id="40837"/>
    <lineage>
        <taxon>Bacteria</taxon>
        <taxon>Pseudomonadati</taxon>
        <taxon>Pseudomonadota</taxon>
        <taxon>Alphaproteobacteria</taxon>
        <taxon>Hyphomicrobiales</taxon>
        <taxon>Rhizobiaceae</taxon>
        <taxon>Mycoplana</taxon>
    </lineage>
</organism>
<evidence type="ECO:0000313" key="7">
    <source>
        <dbReference type="EMBL" id="MFD1327439.1"/>
    </source>
</evidence>
<evidence type="ECO:0000256" key="1">
    <source>
        <dbReference type="ARBA" id="ARBA00003236"/>
    </source>
</evidence>
<dbReference type="Gene3D" id="3.20.20.370">
    <property type="entry name" value="Glycoside hydrolase/deacetylase"/>
    <property type="match status" value="1"/>
</dbReference>
<evidence type="ECO:0000256" key="2">
    <source>
        <dbReference type="ARBA" id="ARBA00010973"/>
    </source>
</evidence>
<dbReference type="InterPro" id="IPR011330">
    <property type="entry name" value="Glyco_hydro/deAcase_b/a-brl"/>
</dbReference>
<sequence>MPTLQNVMRRSLKRAAITGGLELSNLAGRAGLLASARGRGAIFTLHHVRPKTEHAFDPNAHLEITPEFLDETIRFLAADGYQFVALHHLAARMAIARPEERFAAFTLDDGYRNNALHAQPIFTEHRVPFTVFITGGFACRTHSIWWETLAELLRALPHIEFDFGSGPVTLPLATNRHKEAAFARFSAFIHSADETAAIKALDAAARANGMDPLLITERLVMREPELKSLVLNPLATLGAHTISHRALARLDEHEAREEMQASAERLECLTGVRPLAFAYPYGFHPTVSRREHQIAGELGFTVAVTTDPGTLDARSFDAPMALPRISLNGLYQKRKYVSALASGIPFRLLRR</sequence>
<dbReference type="PROSITE" id="PS51677">
    <property type="entry name" value="NODB"/>
    <property type="match status" value="1"/>
</dbReference>
<dbReference type="InterPro" id="IPR051398">
    <property type="entry name" value="Polysacch_Deacetylase"/>
</dbReference>
<comment type="function">
    <text evidence="1">Is involved in generating a small heat-stable compound (Nod), an acylated oligomer of N-acetylglucosamine, that stimulates mitosis in various plant protoplasts.</text>
</comment>
<comment type="caution">
    <text evidence="7">The sequence shown here is derived from an EMBL/GenBank/DDBJ whole genome shotgun (WGS) entry which is preliminary data.</text>
</comment>
<evidence type="ECO:0000256" key="3">
    <source>
        <dbReference type="ARBA" id="ARBA00020071"/>
    </source>
</evidence>
<evidence type="ECO:0000259" key="6">
    <source>
        <dbReference type="PROSITE" id="PS51677"/>
    </source>
</evidence>
<proteinExistence type="inferred from homology"/>
<comment type="similarity">
    <text evidence="2">Belongs to the polysaccharide deacetylase family.</text>
</comment>
<dbReference type="PANTHER" id="PTHR34216">
    <property type="match status" value="1"/>
</dbReference>
<protein>
    <recommendedName>
        <fullName evidence="3">Chitooligosaccharide deacetylase</fullName>
    </recommendedName>
    <alternativeName>
        <fullName evidence="5">Nodulation protein B</fullName>
    </alternativeName>
</protein>
<accession>A0ABW3YSZ4</accession>
<keyword evidence="8" id="KW-1185">Reference proteome</keyword>